<name>A0ABW8HQ77_9BACL</name>
<evidence type="ECO:0000313" key="2">
    <source>
        <dbReference type="Proteomes" id="UP001618531"/>
    </source>
</evidence>
<reference evidence="1 2" key="1">
    <citation type="submission" date="2024-11" db="EMBL/GenBank/DDBJ databases">
        <title>Identification and Characterization of a Novel Fosfomycin Bacillithiol Transferase FosB8 in Paenibacillus illinoisensis.</title>
        <authorList>
            <person name="Lu W."/>
        </authorList>
    </citation>
    <scope>NUCLEOTIDE SEQUENCE [LARGE SCALE GENOMIC DNA]</scope>
    <source>
        <strain evidence="1 2">WP77</strain>
    </source>
</reference>
<keyword evidence="2" id="KW-1185">Reference proteome</keyword>
<gene>
    <name evidence="1" type="ORF">ACINKY_05565</name>
</gene>
<dbReference type="EMBL" id="JBIYSL010000001">
    <property type="protein sequence ID" value="MFK0521662.1"/>
    <property type="molecule type" value="Genomic_DNA"/>
</dbReference>
<comment type="caution">
    <text evidence="1">The sequence shown here is derived from an EMBL/GenBank/DDBJ whole genome shotgun (WGS) entry which is preliminary data.</text>
</comment>
<proteinExistence type="predicted"/>
<organism evidence="1 2">
    <name type="scientific">Paenibacillus illinoisensis</name>
    <dbReference type="NCBI Taxonomy" id="59845"/>
    <lineage>
        <taxon>Bacteria</taxon>
        <taxon>Bacillati</taxon>
        <taxon>Bacillota</taxon>
        <taxon>Bacilli</taxon>
        <taxon>Bacillales</taxon>
        <taxon>Paenibacillaceae</taxon>
        <taxon>Paenibacillus</taxon>
    </lineage>
</organism>
<evidence type="ECO:0000313" key="1">
    <source>
        <dbReference type="EMBL" id="MFK0521662.1"/>
    </source>
</evidence>
<dbReference type="Proteomes" id="UP001618531">
    <property type="component" value="Unassembled WGS sequence"/>
</dbReference>
<sequence length="54" mass="5733">MRAMVAISAGDRQEYAAGLNTTYSSIGNITGLLFDKHIHIPYSVGALILGLVLV</sequence>
<accession>A0ABW8HQ77</accession>
<protein>
    <submittedName>
        <fullName evidence="1">Uncharacterized protein</fullName>
    </submittedName>
</protein>